<organism evidence="5 6">
    <name type="scientific">Striga asiatica</name>
    <name type="common">Asiatic witchweed</name>
    <name type="synonym">Buchnera asiatica</name>
    <dbReference type="NCBI Taxonomy" id="4170"/>
    <lineage>
        <taxon>Eukaryota</taxon>
        <taxon>Viridiplantae</taxon>
        <taxon>Streptophyta</taxon>
        <taxon>Embryophyta</taxon>
        <taxon>Tracheophyta</taxon>
        <taxon>Spermatophyta</taxon>
        <taxon>Magnoliopsida</taxon>
        <taxon>eudicotyledons</taxon>
        <taxon>Gunneridae</taxon>
        <taxon>Pentapetalae</taxon>
        <taxon>asterids</taxon>
        <taxon>lamiids</taxon>
        <taxon>Lamiales</taxon>
        <taxon>Orobanchaceae</taxon>
        <taxon>Buchnereae</taxon>
        <taxon>Striga</taxon>
    </lineage>
</organism>
<dbReference type="PROSITE" id="PS00633">
    <property type="entry name" value="BROMODOMAIN_1"/>
    <property type="match status" value="1"/>
</dbReference>
<dbReference type="PRINTS" id="PR00503">
    <property type="entry name" value="BROMODOMAIN"/>
</dbReference>
<dbReference type="SUPFAM" id="SSF47370">
    <property type="entry name" value="Bromodomain"/>
    <property type="match status" value="1"/>
</dbReference>
<dbReference type="InterPro" id="IPR036427">
    <property type="entry name" value="Bromodomain-like_sf"/>
</dbReference>
<name>A0A5A7RAZ2_STRAF</name>
<dbReference type="InterPro" id="IPR018359">
    <property type="entry name" value="Bromodomain_CS"/>
</dbReference>
<dbReference type="Proteomes" id="UP000325081">
    <property type="component" value="Unassembled WGS sequence"/>
</dbReference>
<feature type="compositionally biased region" description="Basic and acidic residues" evidence="3">
    <location>
        <begin position="146"/>
        <end position="156"/>
    </location>
</feature>
<feature type="compositionally biased region" description="Low complexity" evidence="3">
    <location>
        <begin position="751"/>
        <end position="761"/>
    </location>
</feature>
<dbReference type="PROSITE" id="PS50014">
    <property type="entry name" value="BROMODOMAIN_2"/>
    <property type="match status" value="1"/>
</dbReference>
<evidence type="ECO:0000256" key="1">
    <source>
        <dbReference type="ARBA" id="ARBA00023117"/>
    </source>
</evidence>
<dbReference type="EMBL" id="BKCP01011625">
    <property type="protein sequence ID" value="GER54895.1"/>
    <property type="molecule type" value="Genomic_DNA"/>
</dbReference>
<keyword evidence="1 2" id="KW-0103">Bromodomain</keyword>
<dbReference type="PANTHER" id="PTHR22881:SF42">
    <property type="entry name" value="DNA-BINDING BROMODOMAIN-CONTAINING PROTEIN"/>
    <property type="match status" value="1"/>
</dbReference>
<dbReference type="OrthoDB" id="21449at2759"/>
<dbReference type="InterPro" id="IPR051831">
    <property type="entry name" value="Bromodomain_contain_prot"/>
</dbReference>
<feature type="region of interest" description="Disordered" evidence="3">
    <location>
        <begin position="1"/>
        <end position="36"/>
    </location>
</feature>
<proteinExistence type="predicted"/>
<evidence type="ECO:0000313" key="5">
    <source>
        <dbReference type="EMBL" id="GER54895.1"/>
    </source>
</evidence>
<dbReference type="AlphaFoldDB" id="A0A5A7RAZ2"/>
<comment type="caution">
    <text evidence="5">The sequence shown here is derived from an EMBL/GenBank/DDBJ whole genome shotgun (WGS) entry which is preliminary data.</text>
</comment>
<feature type="compositionally biased region" description="Polar residues" evidence="3">
    <location>
        <begin position="80"/>
        <end position="89"/>
    </location>
</feature>
<protein>
    <submittedName>
        <fullName evidence="5">Bromodomain-containing protein</fullName>
    </submittedName>
</protein>
<dbReference type="CDD" id="cd04369">
    <property type="entry name" value="Bromodomain"/>
    <property type="match status" value="1"/>
</dbReference>
<evidence type="ECO:0000313" key="6">
    <source>
        <dbReference type="Proteomes" id="UP000325081"/>
    </source>
</evidence>
<dbReference type="PANTHER" id="PTHR22881">
    <property type="entry name" value="BROMODOMAIN CONTAINING PROTEIN"/>
    <property type="match status" value="1"/>
</dbReference>
<dbReference type="Pfam" id="PF00439">
    <property type="entry name" value="Bromodomain"/>
    <property type="match status" value="1"/>
</dbReference>
<feature type="compositionally biased region" description="Acidic residues" evidence="3">
    <location>
        <begin position="125"/>
        <end position="145"/>
    </location>
</feature>
<evidence type="ECO:0000256" key="3">
    <source>
        <dbReference type="SAM" id="MobiDB-lite"/>
    </source>
</evidence>
<feature type="region of interest" description="Disordered" evidence="3">
    <location>
        <begin position="568"/>
        <end position="590"/>
    </location>
</feature>
<dbReference type="Gene3D" id="1.20.920.10">
    <property type="entry name" value="Bromodomain-like"/>
    <property type="match status" value="1"/>
</dbReference>
<accession>A0A5A7RAZ2</accession>
<dbReference type="InterPro" id="IPR001487">
    <property type="entry name" value="Bromodomain"/>
</dbReference>
<keyword evidence="6" id="KW-1185">Reference proteome</keyword>
<evidence type="ECO:0000256" key="2">
    <source>
        <dbReference type="PROSITE-ProRule" id="PRU00035"/>
    </source>
</evidence>
<feature type="region of interest" description="Disordered" evidence="3">
    <location>
        <begin position="743"/>
        <end position="775"/>
    </location>
</feature>
<reference evidence="6" key="1">
    <citation type="journal article" date="2019" name="Curr. Biol.">
        <title>Genome Sequence of Striga asiatica Provides Insight into the Evolution of Plant Parasitism.</title>
        <authorList>
            <person name="Yoshida S."/>
            <person name="Kim S."/>
            <person name="Wafula E.K."/>
            <person name="Tanskanen J."/>
            <person name="Kim Y.M."/>
            <person name="Honaas L."/>
            <person name="Yang Z."/>
            <person name="Spallek T."/>
            <person name="Conn C.E."/>
            <person name="Ichihashi Y."/>
            <person name="Cheong K."/>
            <person name="Cui S."/>
            <person name="Der J.P."/>
            <person name="Gundlach H."/>
            <person name="Jiao Y."/>
            <person name="Hori C."/>
            <person name="Ishida J.K."/>
            <person name="Kasahara H."/>
            <person name="Kiba T."/>
            <person name="Kim M.S."/>
            <person name="Koo N."/>
            <person name="Laohavisit A."/>
            <person name="Lee Y.H."/>
            <person name="Lumba S."/>
            <person name="McCourt P."/>
            <person name="Mortimer J.C."/>
            <person name="Mutuku J.M."/>
            <person name="Nomura T."/>
            <person name="Sasaki-Sekimoto Y."/>
            <person name="Seto Y."/>
            <person name="Wang Y."/>
            <person name="Wakatake T."/>
            <person name="Sakakibara H."/>
            <person name="Demura T."/>
            <person name="Yamaguchi S."/>
            <person name="Yoneyama K."/>
            <person name="Manabe R.I."/>
            <person name="Nelson D.C."/>
            <person name="Schulman A.H."/>
            <person name="Timko M.P."/>
            <person name="dePamphilis C.W."/>
            <person name="Choi D."/>
            <person name="Shirasu K."/>
        </authorList>
    </citation>
    <scope>NUCLEOTIDE SEQUENCE [LARGE SCALE GENOMIC DNA]</scope>
    <source>
        <strain evidence="6">cv. UVA1</strain>
    </source>
</reference>
<gene>
    <name evidence="5" type="ORF">STAS_32528</name>
</gene>
<feature type="region of interest" description="Disordered" evidence="3">
    <location>
        <begin position="284"/>
        <end position="323"/>
    </location>
</feature>
<evidence type="ECO:0000259" key="4">
    <source>
        <dbReference type="PROSITE" id="PS50014"/>
    </source>
</evidence>
<feature type="region of interest" description="Disordered" evidence="3">
    <location>
        <begin position="73"/>
        <end position="169"/>
    </location>
</feature>
<sequence length="775" mass="86517">MMEQIVKRKKKGRPPKVDPGTRDLPPPQSERDLRRSLRRRNVKYVFDFDDYFDEDELFTDDEDQLRREKKLEHLLKVQTGGESEPTTLQRSRRVDHAPNASASSSEDDDRPLKNRKINGYLGRDVDDDNDYINEEDNYNGEEEEVGERKRDLKAEESPPGTPARGPSGLQLPDIKALELILDKLQKKDIYGVYAEPVDPEELPDYHDIIENPMDFATVRNKLGNGSYATFEQFESDVFLICSNAMQYNAPDTVYYKHARNIQELAKRKFEKIGLKIERMEKGIKPEQKSRSSFISKKQIRRSVGRPPMQEPVGSDFSSGATLATAGDNHNVSNALQAPGIVDGPAECISFVSDSNLDKTEESLPGNGTPSRFGRKPFLYDENRRATYTISLSEAVVSPNSIFSTFDEETKQLVPVGVYADHSYAGSLARFAATLGPVAWTVASKRIEQALPQELKFGQGWVGEYEPLPTPILMLKNHTIKEPPFFAKVQPNAHSRKLEKFPSNLVTKIPVSLPLPVNKLPPFYSPVSKTPPAVIARPTGANNNIVETKSQFFLQSRSIFETDKKNFAKHVESNGGPPSVHKKSTDHVANRQIPRGLEAEASGSPRNMSFPPIVPFKQPDTNEPAFQLMQQLSENSRQSQPKPPNAALAAARAWMSVGSGGFRPTPENVNKVHADSVYNTTWEMQSQELRFHGNISNISPVYGFVGQGQMPVMVGSNQMLQSSTWRGVGPQMQLMMQNQEKYPPDLNIGIQSSGSPGRPSSGLLVDSQQPDLALQL</sequence>
<dbReference type="SMART" id="SM00297">
    <property type="entry name" value="BROMO"/>
    <property type="match status" value="1"/>
</dbReference>
<feature type="domain" description="Bromo" evidence="4">
    <location>
        <begin position="185"/>
        <end position="255"/>
    </location>
</feature>